<protein>
    <submittedName>
        <fullName evidence="1">Uncharacterized protein</fullName>
    </submittedName>
</protein>
<reference evidence="1" key="1">
    <citation type="submission" date="2021-02" db="EMBL/GenBank/DDBJ databases">
        <authorList>
            <person name="Nowell W R."/>
        </authorList>
    </citation>
    <scope>NUCLEOTIDE SEQUENCE</scope>
</reference>
<keyword evidence="4" id="KW-1185">Reference proteome</keyword>
<organism evidence="1 3">
    <name type="scientific">Rotaria magnacalcarata</name>
    <dbReference type="NCBI Taxonomy" id="392030"/>
    <lineage>
        <taxon>Eukaryota</taxon>
        <taxon>Metazoa</taxon>
        <taxon>Spiralia</taxon>
        <taxon>Gnathifera</taxon>
        <taxon>Rotifera</taxon>
        <taxon>Eurotatoria</taxon>
        <taxon>Bdelloidea</taxon>
        <taxon>Philodinida</taxon>
        <taxon>Philodinidae</taxon>
        <taxon>Rotaria</taxon>
    </lineage>
</organism>
<accession>A0A816UB61</accession>
<proteinExistence type="predicted"/>
<evidence type="ECO:0000313" key="2">
    <source>
        <dbReference type="EMBL" id="CAF4400295.1"/>
    </source>
</evidence>
<name>A0A816UB61_9BILA</name>
<evidence type="ECO:0000313" key="1">
    <source>
        <dbReference type="EMBL" id="CAF2108884.1"/>
    </source>
</evidence>
<dbReference type="EMBL" id="CAJNRF010009332">
    <property type="protein sequence ID" value="CAF2108884.1"/>
    <property type="molecule type" value="Genomic_DNA"/>
</dbReference>
<sequence length="61" mass="7097">FDIASPRNTNTVSFDTTRPLVEVSVRVPHGVHLSCAIFHDRTSALVEYDIDRKLWHYLFRP</sequence>
<comment type="caution">
    <text evidence="1">The sequence shown here is derived from an EMBL/GenBank/DDBJ whole genome shotgun (WGS) entry which is preliminary data.</text>
</comment>
<dbReference type="Proteomes" id="UP000663866">
    <property type="component" value="Unassembled WGS sequence"/>
</dbReference>
<feature type="non-terminal residue" evidence="1">
    <location>
        <position position="1"/>
    </location>
</feature>
<evidence type="ECO:0000313" key="3">
    <source>
        <dbReference type="Proteomes" id="UP000663856"/>
    </source>
</evidence>
<dbReference type="EMBL" id="CAJOBG010040597">
    <property type="protein sequence ID" value="CAF4400295.1"/>
    <property type="molecule type" value="Genomic_DNA"/>
</dbReference>
<dbReference type="Proteomes" id="UP000663856">
    <property type="component" value="Unassembled WGS sequence"/>
</dbReference>
<gene>
    <name evidence="2" type="ORF">OVN521_LOCUS34828</name>
    <name evidence="1" type="ORF">WKI299_LOCUS21885</name>
</gene>
<evidence type="ECO:0000313" key="4">
    <source>
        <dbReference type="Proteomes" id="UP000663866"/>
    </source>
</evidence>
<dbReference type="AlphaFoldDB" id="A0A816UB61"/>